<dbReference type="PANTHER" id="PTHR30061">
    <property type="entry name" value="MALTOSE-BINDING PERIPLASMIC PROTEIN"/>
    <property type="match status" value="1"/>
</dbReference>
<dbReference type="GO" id="GO:0042956">
    <property type="term" value="P:maltodextrin transmembrane transport"/>
    <property type="evidence" value="ECO:0007669"/>
    <property type="project" value="TreeGrafter"/>
</dbReference>
<dbReference type="AlphaFoldDB" id="A0A4P6LTI8"/>
<dbReference type="PROSITE" id="PS51257">
    <property type="entry name" value="PROKAR_LIPOPROTEIN"/>
    <property type="match status" value="1"/>
</dbReference>
<dbReference type="GO" id="GO:1901982">
    <property type="term" value="F:maltose binding"/>
    <property type="evidence" value="ECO:0007669"/>
    <property type="project" value="TreeGrafter"/>
</dbReference>
<accession>A0A4P6LTI8</accession>
<proteinExistence type="inferred from homology"/>
<evidence type="ECO:0000256" key="3">
    <source>
        <dbReference type="ARBA" id="ARBA00022729"/>
    </source>
</evidence>
<organism evidence="5 6">
    <name type="scientific">Blautia producta</name>
    <dbReference type="NCBI Taxonomy" id="33035"/>
    <lineage>
        <taxon>Bacteria</taxon>
        <taxon>Bacillati</taxon>
        <taxon>Bacillota</taxon>
        <taxon>Clostridia</taxon>
        <taxon>Lachnospirales</taxon>
        <taxon>Lachnospiraceae</taxon>
        <taxon>Blautia</taxon>
    </lineage>
</organism>
<dbReference type="Pfam" id="PF01547">
    <property type="entry name" value="SBP_bac_1"/>
    <property type="match status" value="1"/>
</dbReference>
<evidence type="ECO:0000313" key="5">
    <source>
        <dbReference type="EMBL" id="QBE95319.1"/>
    </source>
</evidence>
<name>A0A4P6LTI8_9FIRM</name>
<keyword evidence="3 4" id="KW-0732">Signal</keyword>
<protein>
    <submittedName>
        <fullName evidence="5">Putative ABC transporter-binding protein</fullName>
    </submittedName>
</protein>
<dbReference type="InterPro" id="IPR006059">
    <property type="entry name" value="SBP"/>
</dbReference>
<sequence length="430" mass="47136">MRKKTLLPKGLGILLAAAICMGGVTGCGSGPAEQGNAATGDKKAVDSGEAVTIQWWTPNWDEPESREMAEEFEKDNPNIKVELVVTDWDTYKDKITTAISAKGAPELFTILLTDVKPFADKGLLEPLTELGTKAGVDFDDILAPALDITSVDGQAYGVPFRYDGSGIYYNETMLKEAGYNEFPKTWDEMLEMSSKLSDEGKIAFAWPLGNQANAVTRFVQQLYTYGGEVLNDDETKCLLDSDEAVTALENIADTIKEGYASQSSSEIDNTKMREMFGTEQLAFNLTGPFDVDSLKTDYPDLKWKTAVIPGDGGMACTTANGWCVAMAQNSEHKEEAAKFMAYITKPENQARLTDSFPASKTAMEYEKFATEELKPFIEQLNNSKPEPAYTCWSEVEPVIYSYLQSAVSGDITPKEACSKMAEDINAMIGM</sequence>
<dbReference type="Proteomes" id="UP000289794">
    <property type="component" value="Chromosome"/>
</dbReference>
<reference evidence="5 6" key="1">
    <citation type="submission" date="2019-01" db="EMBL/GenBank/DDBJ databases">
        <title>PMF-metabolizing Aryl O-demethylase.</title>
        <authorList>
            <person name="Kim M."/>
        </authorList>
    </citation>
    <scope>NUCLEOTIDE SEQUENCE [LARGE SCALE GENOMIC DNA]</scope>
    <source>
        <strain evidence="5 6">PMF1</strain>
    </source>
</reference>
<dbReference type="PANTHER" id="PTHR30061:SF50">
    <property type="entry name" value="MALTOSE_MALTODEXTRIN-BINDING PERIPLASMIC PROTEIN"/>
    <property type="match status" value="1"/>
</dbReference>
<evidence type="ECO:0000256" key="2">
    <source>
        <dbReference type="ARBA" id="ARBA00022448"/>
    </source>
</evidence>
<dbReference type="RefSeq" id="WP_130179910.1">
    <property type="nucleotide sequence ID" value="NZ_CP035945.1"/>
</dbReference>
<dbReference type="Gene3D" id="3.40.190.10">
    <property type="entry name" value="Periplasmic binding protein-like II"/>
    <property type="match status" value="2"/>
</dbReference>
<evidence type="ECO:0000256" key="4">
    <source>
        <dbReference type="SAM" id="SignalP"/>
    </source>
</evidence>
<comment type="similarity">
    <text evidence="1">Belongs to the bacterial solute-binding protein 1 family.</text>
</comment>
<evidence type="ECO:0000313" key="6">
    <source>
        <dbReference type="Proteomes" id="UP000289794"/>
    </source>
</evidence>
<dbReference type="GO" id="GO:0015768">
    <property type="term" value="P:maltose transport"/>
    <property type="evidence" value="ECO:0007669"/>
    <property type="project" value="TreeGrafter"/>
</dbReference>
<gene>
    <name evidence="5" type="ORF">PMF13cell1_00840</name>
</gene>
<feature type="chain" id="PRO_5038501815" evidence="4">
    <location>
        <begin position="23"/>
        <end position="430"/>
    </location>
</feature>
<feature type="signal peptide" evidence="4">
    <location>
        <begin position="1"/>
        <end position="22"/>
    </location>
</feature>
<dbReference type="CDD" id="cd13585">
    <property type="entry name" value="PBP2_TMBP_like"/>
    <property type="match status" value="1"/>
</dbReference>
<keyword evidence="2" id="KW-0813">Transport</keyword>
<dbReference type="KEGG" id="bpro:PMF13cell1_00840"/>
<dbReference type="EMBL" id="CP035945">
    <property type="protein sequence ID" value="QBE95319.1"/>
    <property type="molecule type" value="Genomic_DNA"/>
</dbReference>
<dbReference type="SUPFAM" id="SSF53850">
    <property type="entry name" value="Periplasmic binding protein-like II"/>
    <property type="match status" value="1"/>
</dbReference>
<dbReference type="GO" id="GO:0055052">
    <property type="term" value="C:ATP-binding cassette (ABC) transporter complex, substrate-binding subunit-containing"/>
    <property type="evidence" value="ECO:0007669"/>
    <property type="project" value="TreeGrafter"/>
</dbReference>
<evidence type="ECO:0000256" key="1">
    <source>
        <dbReference type="ARBA" id="ARBA00008520"/>
    </source>
</evidence>